<dbReference type="PANTHER" id="PTHR30363">
    <property type="entry name" value="HTH-TYPE TRANSCRIPTIONAL REGULATOR SRLR-RELATED"/>
    <property type="match status" value="1"/>
</dbReference>
<dbReference type="Pfam" id="PF00455">
    <property type="entry name" value="DeoRC"/>
    <property type="match status" value="1"/>
</dbReference>
<dbReference type="PANTHER" id="PTHR30363:SF44">
    <property type="entry name" value="AGA OPERON TRANSCRIPTIONAL REPRESSOR-RELATED"/>
    <property type="match status" value="1"/>
</dbReference>
<dbReference type="PRINTS" id="PR00037">
    <property type="entry name" value="HTHLACR"/>
</dbReference>
<name>A0ABW6P9H7_9NOCA</name>
<comment type="caution">
    <text evidence="5">The sequence shown here is derived from an EMBL/GenBank/DDBJ whole genome shotgun (WGS) entry which is preliminary data.</text>
</comment>
<dbReference type="RefSeq" id="WP_387398566.1">
    <property type="nucleotide sequence ID" value="NZ_JBIAMT010000005.1"/>
</dbReference>
<protein>
    <submittedName>
        <fullName evidence="5">DeoR/GlpR family DNA-binding transcription regulator</fullName>
    </submittedName>
</protein>
<dbReference type="SUPFAM" id="SSF100950">
    <property type="entry name" value="NagB/RpiA/CoA transferase-like"/>
    <property type="match status" value="1"/>
</dbReference>
<dbReference type="PROSITE" id="PS51000">
    <property type="entry name" value="HTH_DEOR_2"/>
    <property type="match status" value="1"/>
</dbReference>
<evidence type="ECO:0000313" key="6">
    <source>
        <dbReference type="Proteomes" id="UP001601442"/>
    </source>
</evidence>
<dbReference type="InterPro" id="IPR050313">
    <property type="entry name" value="Carb_Metab_HTH_regulators"/>
</dbReference>
<evidence type="ECO:0000256" key="2">
    <source>
        <dbReference type="ARBA" id="ARBA00023163"/>
    </source>
</evidence>
<evidence type="ECO:0000313" key="5">
    <source>
        <dbReference type="EMBL" id="MFF0499806.1"/>
    </source>
</evidence>
<keyword evidence="1" id="KW-0805">Transcription regulation</keyword>
<keyword evidence="6" id="KW-1185">Reference proteome</keyword>
<proteinExistence type="predicted"/>
<dbReference type="Gene3D" id="3.40.50.1360">
    <property type="match status" value="1"/>
</dbReference>
<feature type="domain" description="HTH deoR-type" evidence="4">
    <location>
        <begin position="21"/>
        <end position="76"/>
    </location>
</feature>
<accession>A0ABW6P9H7</accession>
<keyword evidence="2" id="KW-0804">Transcription</keyword>
<dbReference type="Proteomes" id="UP001601442">
    <property type="component" value="Unassembled WGS sequence"/>
</dbReference>
<sequence>MQKPHHASLMHDQVWEARLLASTRRREIMHRLVTDGYVEAKALADELSVDASTIRRDLDALERAGQAQRTHGGARPAPGATAKLPYTMKESERLDEKAAIGIAAGARVRDGQTVILDSGSTTYEVARALRNHTELTVITNDLRIAKYVAETPGMRLLVTGGELLGSVFTLVGEHAIAFLSDYTADWAFLGADAVDHEAGITNMNTLEVPLKRAMITAAANCFVVADSSKFGRRALAKVAGLDEISGVITDSDLAPVNARRFGDSIIHAEPAAHSSLATPAPRTAAR</sequence>
<evidence type="ECO:0000256" key="1">
    <source>
        <dbReference type="ARBA" id="ARBA00023015"/>
    </source>
</evidence>
<dbReference type="InterPro" id="IPR036388">
    <property type="entry name" value="WH-like_DNA-bd_sf"/>
</dbReference>
<dbReference type="GO" id="GO:0003677">
    <property type="term" value="F:DNA binding"/>
    <property type="evidence" value="ECO:0007669"/>
    <property type="project" value="UniProtKB-KW"/>
</dbReference>
<dbReference type="Pfam" id="PF08220">
    <property type="entry name" value="HTH_DeoR"/>
    <property type="match status" value="1"/>
</dbReference>
<keyword evidence="5" id="KW-0238">DNA-binding</keyword>
<dbReference type="SMART" id="SM00420">
    <property type="entry name" value="HTH_DEOR"/>
    <property type="match status" value="1"/>
</dbReference>
<feature type="region of interest" description="Disordered" evidence="3">
    <location>
        <begin position="63"/>
        <end position="82"/>
    </location>
</feature>
<evidence type="ECO:0000256" key="3">
    <source>
        <dbReference type="SAM" id="MobiDB-lite"/>
    </source>
</evidence>
<reference evidence="5 6" key="1">
    <citation type="submission" date="2024-10" db="EMBL/GenBank/DDBJ databases">
        <title>The Natural Products Discovery Center: Release of the First 8490 Sequenced Strains for Exploring Actinobacteria Biosynthetic Diversity.</title>
        <authorList>
            <person name="Kalkreuter E."/>
            <person name="Kautsar S.A."/>
            <person name="Yang D."/>
            <person name="Bader C.D."/>
            <person name="Teijaro C.N."/>
            <person name="Fluegel L."/>
            <person name="Davis C.M."/>
            <person name="Simpson J.R."/>
            <person name="Lauterbach L."/>
            <person name="Steele A.D."/>
            <person name="Gui C."/>
            <person name="Meng S."/>
            <person name="Li G."/>
            <person name="Viehrig K."/>
            <person name="Ye F."/>
            <person name="Su P."/>
            <person name="Kiefer A.F."/>
            <person name="Nichols A."/>
            <person name="Cepeda A.J."/>
            <person name="Yan W."/>
            <person name="Fan B."/>
            <person name="Jiang Y."/>
            <person name="Adhikari A."/>
            <person name="Zheng C.-J."/>
            <person name="Schuster L."/>
            <person name="Cowan T.M."/>
            <person name="Smanski M.J."/>
            <person name="Chevrette M.G."/>
            <person name="De Carvalho L.P.S."/>
            <person name="Shen B."/>
        </authorList>
    </citation>
    <scope>NUCLEOTIDE SEQUENCE [LARGE SCALE GENOMIC DNA]</scope>
    <source>
        <strain evidence="5 6">NPDC004119</strain>
    </source>
</reference>
<dbReference type="InterPro" id="IPR014036">
    <property type="entry name" value="DeoR-like_C"/>
</dbReference>
<evidence type="ECO:0000259" key="4">
    <source>
        <dbReference type="PROSITE" id="PS51000"/>
    </source>
</evidence>
<organism evidence="5 6">
    <name type="scientific">Nocardia aobensis</name>
    <dbReference type="NCBI Taxonomy" id="257277"/>
    <lineage>
        <taxon>Bacteria</taxon>
        <taxon>Bacillati</taxon>
        <taxon>Actinomycetota</taxon>
        <taxon>Actinomycetes</taxon>
        <taxon>Mycobacteriales</taxon>
        <taxon>Nocardiaceae</taxon>
        <taxon>Nocardia</taxon>
    </lineage>
</organism>
<dbReference type="InterPro" id="IPR037171">
    <property type="entry name" value="NagB/RpiA_transferase-like"/>
</dbReference>
<dbReference type="SUPFAM" id="SSF46785">
    <property type="entry name" value="Winged helix' DNA-binding domain"/>
    <property type="match status" value="1"/>
</dbReference>
<dbReference type="EMBL" id="JBIAMT010000005">
    <property type="protein sequence ID" value="MFF0499806.1"/>
    <property type="molecule type" value="Genomic_DNA"/>
</dbReference>
<dbReference type="Gene3D" id="1.10.10.10">
    <property type="entry name" value="Winged helix-like DNA-binding domain superfamily/Winged helix DNA-binding domain"/>
    <property type="match status" value="1"/>
</dbReference>
<dbReference type="SMART" id="SM01134">
    <property type="entry name" value="DeoRC"/>
    <property type="match status" value="1"/>
</dbReference>
<dbReference type="InterPro" id="IPR001034">
    <property type="entry name" value="DeoR_HTH"/>
</dbReference>
<gene>
    <name evidence="5" type="ORF">ACFYU5_25635</name>
</gene>
<dbReference type="InterPro" id="IPR036390">
    <property type="entry name" value="WH_DNA-bd_sf"/>
</dbReference>